<dbReference type="GeneID" id="105310716"/>
<accession>A0A6P3RPN8</accession>
<reference evidence="3" key="1">
    <citation type="submission" date="2025-08" db="UniProtKB">
        <authorList>
            <consortium name="RefSeq"/>
        </authorList>
    </citation>
    <scope>IDENTIFICATION</scope>
    <source>
        <tissue evidence="3">Kidney</tissue>
    </source>
</reference>
<evidence type="ECO:0000313" key="3">
    <source>
        <dbReference type="RefSeq" id="XP_011385141.2"/>
    </source>
</evidence>
<feature type="region of interest" description="Disordered" evidence="1">
    <location>
        <begin position="1"/>
        <end position="24"/>
    </location>
</feature>
<sequence length="124" mass="12889">MAQPPAFVLNVPETPEDPDPWDEGEMHHSFRELIQEQSQCVAEEGLELQPRGPGAGALAASGSDHQALLGPEGAVVHSTATLRILASMPSRTIGEWDPLPLALVSAPGCGLGQGFGVGGWSVSL</sequence>
<dbReference type="AlphaFoldDB" id="A0A6P3RPN8"/>
<feature type="compositionally biased region" description="Acidic residues" evidence="1">
    <location>
        <begin position="14"/>
        <end position="23"/>
    </location>
</feature>
<keyword evidence="2" id="KW-1185">Reference proteome</keyword>
<dbReference type="Proteomes" id="UP000515202">
    <property type="component" value="Unplaced"/>
</dbReference>
<gene>
    <name evidence="3" type="primary">LOC105310716</name>
</gene>
<protein>
    <submittedName>
        <fullName evidence="3">Transmembrane channel-like protein 6</fullName>
    </submittedName>
</protein>
<proteinExistence type="predicted"/>
<evidence type="ECO:0000313" key="2">
    <source>
        <dbReference type="Proteomes" id="UP000515202"/>
    </source>
</evidence>
<dbReference type="OrthoDB" id="1936208at2759"/>
<dbReference type="KEGG" id="pvp:105310716"/>
<name>A0A6P3RPN8_PTEVA</name>
<evidence type="ECO:0000256" key="1">
    <source>
        <dbReference type="SAM" id="MobiDB-lite"/>
    </source>
</evidence>
<dbReference type="RefSeq" id="XP_011385141.2">
    <property type="nucleotide sequence ID" value="XM_011386839.2"/>
</dbReference>
<organism evidence="2 3">
    <name type="scientific">Pteropus vampyrus</name>
    <name type="common">Large flying fox</name>
    <dbReference type="NCBI Taxonomy" id="132908"/>
    <lineage>
        <taxon>Eukaryota</taxon>
        <taxon>Metazoa</taxon>
        <taxon>Chordata</taxon>
        <taxon>Craniata</taxon>
        <taxon>Vertebrata</taxon>
        <taxon>Euteleostomi</taxon>
        <taxon>Mammalia</taxon>
        <taxon>Eutheria</taxon>
        <taxon>Laurasiatheria</taxon>
        <taxon>Chiroptera</taxon>
        <taxon>Yinpterochiroptera</taxon>
        <taxon>Pteropodoidea</taxon>
        <taxon>Pteropodidae</taxon>
        <taxon>Pteropodinae</taxon>
        <taxon>Pteropus</taxon>
    </lineage>
</organism>